<comment type="subcellular location">
    <subcellularLocation>
        <location evidence="1">Mitochondrion inner membrane</location>
        <topology evidence="1">Single-pass membrane protein</topology>
    </subcellularLocation>
</comment>
<evidence type="ECO:0000256" key="6">
    <source>
        <dbReference type="ARBA" id="ARBA00022792"/>
    </source>
</evidence>
<reference evidence="13 14" key="1">
    <citation type="submission" date="2015-07" db="EMBL/GenBank/DDBJ databases">
        <authorList>
            <person name="Cajimat M.N.B."/>
            <person name="Milazzo M.L."/>
            <person name="Fulhorst C.F."/>
        </authorList>
    </citation>
    <scope>NUCLEOTIDE SEQUENCE [LARGE SCALE GENOMIC DNA]</scope>
    <source>
        <strain evidence="13">Single colony</strain>
    </source>
</reference>
<protein>
    <submittedName>
        <fullName evidence="13">FGENESH: predicted gene_16.2 protein</fullName>
    </submittedName>
</protein>
<dbReference type="Gene3D" id="4.10.49.10">
    <property type="entry name" value="Cytochrome c oxidase subunit VIIc"/>
    <property type="match status" value="1"/>
</dbReference>
<dbReference type="GO" id="GO:0045277">
    <property type="term" value="C:respiratory chain complex IV"/>
    <property type="evidence" value="ECO:0007669"/>
    <property type="project" value="InterPro"/>
</dbReference>
<feature type="region of interest" description="Disordered" evidence="10">
    <location>
        <begin position="1128"/>
        <end position="1284"/>
    </location>
</feature>
<comment type="similarity">
    <text evidence="3 9">Belongs to the CDP-alcohol phosphatidyltransferase class-I family.</text>
</comment>
<dbReference type="InterPro" id="IPR036908">
    <property type="entry name" value="RlpA-like_sf"/>
</dbReference>
<feature type="chain" id="PRO_5005495611" evidence="12">
    <location>
        <begin position="22"/>
        <end position="1834"/>
    </location>
</feature>
<feature type="region of interest" description="Disordered" evidence="10">
    <location>
        <begin position="575"/>
        <end position="604"/>
    </location>
</feature>
<feature type="compositionally biased region" description="Low complexity" evidence="10">
    <location>
        <begin position="59"/>
        <end position="75"/>
    </location>
</feature>
<feature type="region of interest" description="Disordered" evidence="10">
    <location>
        <begin position="59"/>
        <end position="78"/>
    </location>
</feature>
<keyword evidence="7" id="KW-0496">Mitochondrion</keyword>
<dbReference type="SUPFAM" id="SSF50685">
    <property type="entry name" value="Barwin-like endoglucanases"/>
    <property type="match status" value="2"/>
</dbReference>
<evidence type="ECO:0000256" key="5">
    <source>
        <dbReference type="ARBA" id="ARBA00022679"/>
    </source>
</evidence>
<proteinExistence type="inferred from homology"/>
<dbReference type="GO" id="GO:0016780">
    <property type="term" value="F:phosphotransferase activity, for other substituted phosphate groups"/>
    <property type="evidence" value="ECO:0007669"/>
    <property type="project" value="InterPro"/>
</dbReference>
<gene>
    <name evidence="13" type="primary">FGENESH: predicted gene_16.2</name>
    <name evidence="13" type="ORF">BN2166_0069760</name>
</gene>
<keyword evidence="11" id="KW-0812">Transmembrane</keyword>
<sequence>MRPTLALALATAASLTCPVLASSHGHASHGQGLVKRHAFGEGGMVRRMVRRVRRGEGAAVLSLPSKSSASSTSSSTNADAKKQYTSTAIWWAEAGWIGSCGEVISDTDPVLALPLSLYPTPSTPSPLCGTSLLLHAPSTGHSITARVVGASDRDDYTAMSRSAFQALGGDLEGGEVGVVMEFVEGDVEIPSSSGGGAASSAVQSGAGKVVAAASSSANSPAAAAQTTTTQAAKTSPSSPVQTTTQAPTTPAQAKQTTTTTTTSSWDSVSAASASAASKKSADAAWASSSSAAAAAAAAASKSSADSAWASSSSAAAYKMWASSSSSAAAAAVSKSAADAAWASSSSAAAAAASKSSADAAWASSSSAAAAAKATQTSSSGSSGGSSGGSGGKVYTGGIATFFYQNGVAGNCGQVNSDDSYIVALPTSTYAGGSHCGQSVKITRSDTGQSITAKVADSCPTCNNASCLDLSVGAYKALGGTDSMGVFDITWDTLATASYAYSDCLTATHAAPTRPVCSADPSTPLTLHVVARPSVLDKLRKHAEPVKLEDVASTDPSAVVASAEVAAAEPAVVAGSSDQAAGTGDVSAAITPQTSGQPGSTVPVPEELHYSPAYIVPPPSLPEPVASTSTIPAATSTPPTPPAAPSTIPVSPYTTYISHLQRLLPLQRALLLLNLQKAHAHYTRLLTAPSTSTGEGVEDVERMLKEVGVWRIVEEKVALREAEWRKVYGDDAGAEEIGRAEQEFRIVQVGGLPYLLHTPPDPQRRTSRPPLAAVLAHTRTETIQHCLTTMLQLLLTMSPGVPALAYGRATTSRSGAPPVAAPGANPNAPDALAAARLAQLGFLNAPPGAIGRPMHPLAQGAQIRRRATLSVIINLDVILSFLIPLFLLSLKLGFLLWIFGRHASPTKRMILGAMAALWVVWEGIGIRRRRVQRERERERLERERRRALRAAARTHQAQQQAQQAQQQQGDGQAGQAQPDLAPPPQQPGAPPAPQPPAALARRARHPANAHDRARRHRELPSRLSPKYWINLIAAVGLVAEARELGLSPRFIAGRPIAPAPPPPRTAAEKRYEALKRVVRNVGVAVVLFVGTLSPEVERKRKRALEKRERLLAERRVAAAAAAARAFLDRPPVLSPAPGPSEQGPEGLRRRATGAHGRGAVSDEQLFQDGGSDAYQSQRGIPSASAPSSADPSHSHNAAASTSAHTRGSQAAPTASTSTAPALPSDTAPPSSPDLPPSPQNVLADSDGGADGEDAAEDDDVASATSGDGATTSDDEERLETRSARARKMPGVRHYLDLHHLRRLDEYAYSAVDKSPVSQYIMRHWWTWTASFAPPWLAPNAITVIGFCAILLNTATVALVAGDLRGSENGWVWASCAAGLFFYQTMDNIDGKQARRTGTSSPMGELFDHGLDTLNCPLGAVIQASALALGPSPLALLCILVPCWSMYVSTWEEYHTGTLYLGFVSGPVEGILLAVLILTWTGIKGSSWWLLTVSEALGDVAVLPTSWRMNQLAVAFFTLAFVATQLPLCLRNVHSQLTSPPRRSLTRPGRHSTTLNPPSPAEAFQQLFPIVGFSVLTVMWVLSPQSVMLQGGGKLVEFALVVCYLFGQLSSKIILAHLTKGLFPFSWPLLIPLAIPAIAVNTPYLGLSVESRFSIWILQADSLARSPSLLPPTLETLYLHLLLALSLLSYTLSAHAVLSSFCGYLGISCLTIPFPNKAVEGWVPLPTVKLHQSPRPPSMGEYGAQEEEETYPPASAPGRAPLALDRSLSVARQAAARRTVALPKARAFHVDNVINNTTPFDQTNGTKLALYMIGFFGGGFAIPFVAAAFQIHKASA</sequence>
<dbReference type="InterPro" id="IPR000462">
    <property type="entry name" value="CDP-OH_P_trans"/>
</dbReference>
<dbReference type="SUPFAM" id="SSF81427">
    <property type="entry name" value="Mitochondrial cytochrome c oxidase subunit VIIc (aka VIIIa)"/>
    <property type="match status" value="1"/>
</dbReference>
<dbReference type="GO" id="GO:0005743">
    <property type="term" value="C:mitochondrial inner membrane"/>
    <property type="evidence" value="ECO:0007669"/>
    <property type="project" value="UniProtKB-SubCell"/>
</dbReference>
<dbReference type="Pfam" id="PF01066">
    <property type="entry name" value="CDP-OH_P_transf"/>
    <property type="match status" value="1"/>
</dbReference>
<dbReference type="InterPro" id="IPR043130">
    <property type="entry name" value="CDP-OH_PTrfase_TM_dom"/>
</dbReference>
<keyword evidence="5 9" id="KW-0808">Transferase</keyword>
<keyword evidence="8 11" id="KW-0472">Membrane</keyword>
<dbReference type="GO" id="GO:0006123">
    <property type="term" value="P:mitochondrial electron transport, cytochrome c to oxygen"/>
    <property type="evidence" value="ECO:0007669"/>
    <property type="project" value="InterPro"/>
</dbReference>
<dbReference type="InterPro" id="IPR048254">
    <property type="entry name" value="CDP_ALCOHOL_P_TRANSF_CS"/>
</dbReference>
<dbReference type="Pfam" id="PF02935">
    <property type="entry name" value="COX7C"/>
    <property type="match status" value="1"/>
</dbReference>
<keyword evidence="12" id="KW-0732">Signal</keyword>
<evidence type="ECO:0000313" key="14">
    <source>
        <dbReference type="Proteomes" id="UP000199069"/>
    </source>
</evidence>
<feature type="transmembrane region" description="Helical" evidence="11">
    <location>
        <begin position="1339"/>
        <end position="1362"/>
    </location>
</feature>
<dbReference type="Gene3D" id="1.20.120.1760">
    <property type="match status" value="1"/>
</dbReference>
<evidence type="ECO:0000256" key="7">
    <source>
        <dbReference type="ARBA" id="ARBA00023128"/>
    </source>
</evidence>
<dbReference type="Gene3D" id="2.40.40.10">
    <property type="entry name" value="RlpA-like domain"/>
    <property type="match status" value="1"/>
</dbReference>
<comment type="similarity">
    <text evidence="4">Belongs to the cytochrome c oxidase VIIc family.</text>
</comment>
<dbReference type="CDD" id="cd22191">
    <property type="entry name" value="DPBB_RlpA_EXP_N-like"/>
    <property type="match status" value="2"/>
</dbReference>
<dbReference type="PANTHER" id="PTHR10414">
    <property type="entry name" value="ETHANOLAMINEPHOSPHOTRANSFERASE"/>
    <property type="match status" value="1"/>
</dbReference>
<keyword evidence="14" id="KW-1185">Reference proteome</keyword>
<evidence type="ECO:0000256" key="10">
    <source>
        <dbReference type="SAM" id="MobiDB-lite"/>
    </source>
</evidence>
<organism evidence="13 14">
    <name type="scientific">Rhodotorula toruloides</name>
    <name type="common">Yeast</name>
    <name type="synonym">Rhodosporidium toruloides</name>
    <dbReference type="NCBI Taxonomy" id="5286"/>
    <lineage>
        <taxon>Eukaryota</taxon>
        <taxon>Fungi</taxon>
        <taxon>Dikarya</taxon>
        <taxon>Basidiomycota</taxon>
        <taxon>Pucciniomycotina</taxon>
        <taxon>Microbotryomycetes</taxon>
        <taxon>Sporidiobolales</taxon>
        <taxon>Sporidiobolaceae</taxon>
        <taxon>Rhodotorula</taxon>
    </lineage>
</organism>
<feature type="compositionally biased region" description="Basic residues" evidence="10">
    <location>
        <begin position="1000"/>
        <end position="1016"/>
    </location>
</feature>
<keyword evidence="11" id="KW-1133">Transmembrane helix</keyword>
<feature type="signal peptide" evidence="12">
    <location>
        <begin position="1"/>
        <end position="21"/>
    </location>
</feature>
<feature type="transmembrane region" description="Helical" evidence="11">
    <location>
        <begin position="1806"/>
        <end position="1829"/>
    </location>
</feature>
<evidence type="ECO:0000256" key="4">
    <source>
        <dbReference type="ARBA" id="ARBA00010514"/>
    </source>
</evidence>
<dbReference type="STRING" id="5286.A0A0K3CRI9"/>
<feature type="transmembrane region" description="Helical" evidence="11">
    <location>
        <begin position="1457"/>
        <end position="1479"/>
    </location>
</feature>
<feature type="transmembrane region" description="Helical" evidence="11">
    <location>
        <begin position="1368"/>
        <end position="1384"/>
    </location>
</feature>
<feature type="transmembrane region" description="Helical" evidence="11">
    <location>
        <begin position="908"/>
        <end position="925"/>
    </location>
</feature>
<feature type="compositionally biased region" description="Low complexity" evidence="10">
    <location>
        <begin position="1180"/>
        <end position="1227"/>
    </location>
</feature>
<evidence type="ECO:0000256" key="2">
    <source>
        <dbReference type="ARBA" id="ARBA00004673"/>
    </source>
</evidence>
<feature type="compositionally biased region" description="Pro residues" evidence="10">
    <location>
        <begin position="1228"/>
        <end position="1237"/>
    </location>
</feature>
<dbReference type="EMBL" id="CWKI01000016">
    <property type="protein sequence ID" value="CTR11115.1"/>
    <property type="molecule type" value="Genomic_DNA"/>
</dbReference>
<feature type="transmembrane region" description="Helical" evidence="11">
    <location>
        <begin position="1593"/>
        <end position="1613"/>
    </location>
</feature>
<evidence type="ECO:0000256" key="8">
    <source>
        <dbReference type="ARBA" id="ARBA00023136"/>
    </source>
</evidence>
<feature type="region of interest" description="Disordered" evidence="10">
    <location>
        <begin position="945"/>
        <end position="1017"/>
    </location>
</feature>
<feature type="transmembrane region" description="Helical" evidence="11">
    <location>
        <begin position="1625"/>
        <end position="1644"/>
    </location>
</feature>
<evidence type="ECO:0000256" key="11">
    <source>
        <dbReference type="SAM" id="Phobius"/>
    </source>
</evidence>
<dbReference type="InterPro" id="IPR014472">
    <property type="entry name" value="CHOPT"/>
</dbReference>
<dbReference type="GO" id="GO:0008654">
    <property type="term" value="P:phospholipid biosynthetic process"/>
    <property type="evidence" value="ECO:0007669"/>
    <property type="project" value="InterPro"/>
</dbReference>
<accession>A0A0K3CRI9</accession>
<feature type="compositionally biased region" description="Low complexity" evidence="10">
    <location>
        <begin position="948"/>
        <end position="978"/>
    </location>
</feature>
<comment type="pathway">
    <text evidence="2">Energy metabolism; oxidative phosphorylation.</text>
</comment>
<keyword evidence="6" id="KW-0999">Mitochondrion inner membrane</keyword>
<feature type="compositionally biased region" description="Low complexity" evidence="10">
    <location>
        <begin position="623"/>
        <end position="636"/>
    </location>
</feature>
<feature type="transmembrane region" description="Helical" evidence="11">
    <location>
        <begin position="1425"/>
        <end position="1445"/>
    </location>
</feature>
<feature type="transmembrane region" description="Helical" evidence="11">
    <location>
        <begin position="1565"/>
        <end position="1581"/>
    </location>
</feature>
<evidence type="ECO:0000256" key="3">
    <source>
        <dbReference type="ARBA" id="ARBA00010441"/>
    </source>
</evidence>
<dbReference type="InterPro" id="IPR004202">
    <property type="entry name" value="COX7C/Cox8"/>
</dbReference>
<dbReference type="PROSITE" id="PS00379">
    <property type="entry name" value="CDP_ALCOHOL_P_TRANSF"/>
    <property type="match status" value="1"/>
</dbReference>
<evidence type="ECO:0000313" key="13">
    <source>
        <dbReference type="EMBL" id="CTR11115.1"/>
    </source>
</evidence>
<evidence type="ECO:0000256" key="1">
    <source>
        <dbReference type="ARBA" id="ARBA00004434"/>
    </source>
</evidence>
<dbReference type="UniPathway" id="UPA00705"/>
<evidence type="ECO:0000256" key="9">
    <source>
        <dbReference type="RuleBase" id="RU003750"/>
    </source>
</evidence>
<feature type="compositionally biased region" description="Pro residues" evidence="10">
    <location>
        <begin position="979"/>
        <end position="995"/>
    </location>
</feature>
<feature type="region of interest" description="Disordered" evidence="10">
    <location>
        <begin position="223"/>
        <end position="267"/>
    </location>
</feature>
<feature type="region of interest" description="Disordered" evidence="10">
    <location>
        <begin position="620"/>
        <end position="646"/>
    </location>
</feature>
<feature type="compositionally biased region" description="Acidic residues" evidence="10">
    <location>
        <begin position="1246"/>
        <end position="1259"/>
    </location>
</feature>
<feature type="transmembrane region" description="Helical" evidence="11">
    <location>
        <begin position="870"/>
        <end position="896"/>
    </location>
</feature>
<dbReference type="Proteomes" id="UP000199069">
    <property type="component" value="Unassembled WGS sequence"/>
</dbReference>
<dbReference type="InterPro" id="IPR036636">
    <property type="entry name" value="COX7C/Cox8_sf"/>
</dbReference>
<evidence type="ECO:0000256" key="12">
    <source>
        <dbReference type="SAM" id="SignalP"/>
    </source>
</evidence>
<feature type="compositionally biased region" description="Polar residues" evidence="10">
    <location>
        <begin position="589"/>
        <end position="599"/>
    </location>
</feature>
<dbReference type="PANTHER" id="PTHR10414:SF77">
    <property type="entry name" value="CDP-ALCOHOL PHOSPHATIDYLTRANSFERASE FAMILY PROTEIN"/>
    <property type="match status" value="1"/>
</dbReference>
<name>A0A0K3CRI9_RHOTO</name>
<feature type="region of interest" description="Disordered" evidence="10">
    <location>
        <begin position="1732"/>
        <end position="1753"/>
    </location>
</feature>